<proteinExistence type="predicted"/>
<dbReference type="SMART" id="SM00364">
    <property type="entry name" value="LRR_BAC"/>
    <property type="match status" value="3"/>
</dbReference>
<evidence type="ECO:0000259" key="4">
    <source>
        <dbReference type="SMART" id="SM00082"/>
    </source>
</evidence>
<dbReference type="AlphaFoldDB" id="A0A8C5WFI8"/>
<evidence type="ECO:0000256" key="3">
    <source>
        <dbReference type="ARBA" id="ARBA00022737"/>
    </source>
</evidence>
<reference evidence="5" key="1">
    <citation type="submission" date="2025-08" db="UniProtKB">
        <authorList>
            <consortium name="Ensembl"/>
        </authorList>
    </citation>
    <scope>IDENTIFICATION</scope>
</reference>
<keyword evidence="1" id="KW-0433">Leucine-rich repeat</keyword>
<dbReference type="InterPro" id="IPR003591">
    <property type="entry name" value="Leu-rich_rpt_typical-subtyp"/>
</dbReference>
<dbReference type="GeneTree" id="ENSGT00940000160967"/>
<dbReference type="OrthoDB" id="2151624at2759"/>
<accession>A0A8C5WFI8</accession>
<evidence type="ECO:0000313" key="6">
    <source>
        <dbReference type="Proteomes" id="UP000694569"/>
    </source>
</evidence>
<dbReference type="SUPFAM" id="SSF52058">
    <property type="entry name" value="L domain-like"/>
    <property type="match status" value="1"/>
</dbReference>
<dbReference type="Ensembl" id="ENSLLET00000035825.1">
    <property type="protein sequence ID" value="ENSLLEP00000034512.1"/>
    <property type="gene ID" value="ENSLLEG00000021809.1"/>
</dbReference>
<dbReference type="Proteomes" id="UP000694569">
    <property type="component" value="Unplaced"/>
</dbReference>
<protein>
    <recommendedName>
        <fullName evidence="4">LRRCT domain-containing protein</fullName>
    </recommendedName>
</protein>
<dbReference type="SMART" id="SM00369">
    <property type="entry name" value="LRR_TYP"/>
    <property type="match status" value="5"/>
</dbReference>
<feature type="domain" description="LRRCT" evidence="4">
    <location>
        <begin position="180"/>
        <end position="230"/>
    </location>
</feature>
<dbReference type="Gene3D" id="3.80.10.10">
    <property type="entry name" value="Ribonuclease Inhibitor"/>
    <property type="match status" value="2"/>
</dbReference>
<dbReference type="Pfam" id="PF13855">
    <property type="entry name" value="LRR_8"/>
    <property type="match status" value="2"/>
</dbReference>
<reference evidence="5" key="2">
    <citation type="submission" date="2025-09" db="UniProtKB">
        <authorList>
            <consortium name="Ensembl"/>
        </authorList>
    </citation>
    <scope>IDENTIFICATION</scope>
</reference>
<sequence length="283" mass="31652">RGQRDGPSKLYFSNKDKSCPAKCNCVTSSSNPSADCSYRDLESVPNDLPSNLSHISLSVNLISTLDASSFAGTSKVKSLWLGHNQITTIQSGTFKDMPKLESLDLGYNQLVVFPWTDLSFLHDLQILILNNNHLVTLPANTFNSSKRLRSLQLNGNKIISLPDGLFDPLTLLSHLKLYNNPLNCSCHLYWLKDWMEKAIATIDKKREITCASPTEMSGVSVEKLPDSQCRTPLQIQGHDPLLDKALLLCKQVGTHNLISNSKQMKVTIDFLETFATEFQNQRR</sequence>
<organism evidence="5 6">
    <name type="scientific">Leptobrachium leishanense</name>
    <name type="common">Leishan spiny toad</name>
    <dbReference type="NCBI Taxonomy" id="445787"/>
    <lineage>
        <taxon>Eukaryota</taxon>
        <taxon>Metazoa</taxon>
        <taxon>Chordata</taxon>
        <taxon>Craniata</taxon>
        <taxon>Vertebrata</taxon>
        <taxon>Euteleostomi</taxon>
        <taxon>Amphibia</taxon>
        <taxon>Batrachia</taxon>
        <taxon>Anura</taxon>
        <taxon>Pelobatoidea</taxon>
        <taxon>Megophryidae</taxon>
        <taxon>Leptobrachium</taxon>
    </lineage>
</organism>
<dbReference type="InterPro" id="IPR032675">
    <property type="entry name" value="LRR_dom_sf"/>
</dbReference>
<evidence type="ECO:0000256" key="2">
    <source>
        <dbReference type="ARBA" id="ARBA00022729"/>
    </source>
</evidence>
<evidence type="ECO:0000313" key="5">
    <source>
        <dbReference type="Ensembl" id="ENSLLEP00000034512.1"/>
    </source>
</evidence>
<dbReference type="SMART" id="SM00082">
    <property type="entry name" value="LRRCT"/>
    <property type="match status" value="1"/>
</dbReference>
<dbReference type="PANTHER" id="PTHR45842">
    <property type="entry name" value="SYNAPTIC ADHESION-LIKE MOLECULE SALM"/>
    <property type="match status" value="1"/>
</dbReference>
<keyword evidence="2" id="KW-0732">Signal</keyword>
<dbReference type="InterPro" id="IPR001611">
    <property type="entry name" value="Leu-rich_rpt"/>
</dbReference>
<keyword evidence="3" id="KW-0677">Repeat</keyword>
<dbReference type="PROSITE" id="PS51450">
    <property type="entry name" value="LRR"/>
    <property type="match status" value="1"/>
</dbReference>
<evidence type="ECO:0000256" key="1">
    <source>
        <dbReference type="ARBA" id="ARBA00022614"/>
    </source>
</evidence>
<dbReference type="PANTHER" id="PTHR45842:SF22">
    <property type="entry name" value="INSULIN-LIKE GROWTH FACTOR-BINDING PROTEIN COMPLEX ACID LABILE SUBUNIT ISOFORM X1"/>
    <property type="match status" value="1"/>
</dbReference>
<keyword evidence="6" id="KW-1185">Reference proteome</keyword>
<dbReference type="InterPro" id="IPR000483">
    <property type="entry name" value="Cys-rich_flank_reg_C"/>
</dbReference>
<dbReference type="InterPro" id="IPR050467">
    <property type="entry name" value="LRFN"/>
</dbReference>
<name>A0A8C5WFI8_9ANUR</name>